<keyword evidence="4 7" id="KW-0732">Signal</keyword>
<dbReference type="GO" id="GO:0004185">
    <property type="term" value="F:serine-type carboxypeptidase activity"/>
    <property type="evidence" value="ECO:0007669"/>
    <property type="project" value="UniProtKB-UniRule"/>
</dbReference>
<dbReference type="GO" id="GO:0000324">
    <property type="term" value="C:fungal-type vacuole"/>
    <property type="evidence" value="ECO:0007669"/>
    <property type="project" value="TreeGrafter"/>
</dbReference>
<organism evidence="8 9">
    <name type="scientific">Syncephalastrum racemosum</name>
    <name type="common">Filamentous fungus</name>
    <dbReference type="NCBI Taxonomy" id="13706"/>
    <lineage>
        <taxon>Eukaryota</taxon>
        <taxon>Fungi</taxon>
        <taxon>Fungi incertae sedis</taxon>
        <taxon>Mucoromycota</taxon>
        <taxon>Mucoromycotina</taxon>
        <taxon>Mucoromycetes</taxon>
        <taxon>Mucorales</taxon>
        <taxon>Syncephalastraceae</taxon>
        <taxon>Syncephalastrum</taxon>
    </lineage>
</organism>
<evidence type="ECO:0000313" key="9">
    <source>
        <dbReference type="Proteomes" id="UP000242180"/>
    </source>
</evidence>
<dbReference type="SUPFAM" id="SSF53474">
    <property type="entry name" value="alpha/beta-Hydrolases"/>
    <property type="match status" value="1"/>
</dbReference>
<dbReference type="Proteomes" id="UP000242180">
    <property type="component" value="Unassembled WGS sequence"/>
</dbReference>
<evidence type="ECO:0000256" key="5">
    <source>
        <dbReference type="ARBA" id="ARBA00022801"/>
    </source>
</evidence>
<evidence type="ECO:0000313" key="8">
    <source>
        <dbReference type="EMBL" id="ORY94499.1"/>
    </source>
</evidence>
<dbReference type="PRINTS" id="PR00724">
    <property type="entry name" value="CRBOXYPTASEC"/>
</dbReference>
<dbReference type="GO" id="GO:0006508">
    <property type="term" value="P:proteolysis"/>
    <property type="evidence" value="ECO:0007669"/>
    <property type="project" value="UniProtKB-KW"/>
</dbReference>
<sequence>MKRETCLAFLFLPLAFGASYYVGEDGRSLLKDTGVTPARSTSVSHPAFPEYLVRLTEPDAAVCDPSVKQYSGYLDVNQDKHFFFWFFESRNDPANDPIILWLNGGPGCSSMTGLFLELGPCLINQDGDGTTFNPHSWNNNASVIFLDQPLNVGYSHGDAADEVHDSEAAANDVYAFLQLFFTKFPQYRDLDFHLSGESYAGHYVPAIGSVVAKRNQEAENPTINLKSLLIGNGLTDPLTQYKYYGQMACQNDYGPALDMETCEKMDAQYPTCEAMIEQCYQTPNDTAACTMASNECNQIFLTPFYGTSGRNPYDIRKTCDSIDNSLCDDKMVGLEQYLNRPEVKAAVGVDELGLPVDYANCNIRINYQFSKAGDWMRPYVRKLPSLLESGIRILIYAGDADFICNWMGNKAWVTQMPWSGHAEFQAAPDRPWSVNDEPAGELRSTRDGRLAFLRVYGAGHMVPEDQPLHALNFLNGWIHGGLVD</sequence>
<dbReference type="EC" id="3.4.16.-" evidence="7"/>
<dbReference type="PROSITE" id="PS00560">
    <property type="entry name" value="CARBOXYPEPT_SER_HIS"/>
    <property type="match status" value="1"/>
</dbReference>
<dbReference type="OrthoDB" id="443318at2759"/>
<keyword evidence="6" id="KW-0325">Glycoprotein</keyword>
<comment type="caution">
    <text evidence="8">The sequence shown here is derived from an EMBL/GenBank/DDBJ whole genome shotgun (WGS) entry which is preliminary data.</text>
</comment>
<dbReference type="InterPro" id="IPR001563">
    <property type="entry name" value="Peptidase_S10"/>
</dbReference>
<dbReference type="OMA" id="ELMCDVN"/>
<gene>
    <name evidence="8" type="ORF">BCR43DRAFT_550233</name>
</gene>
<dbReference type="EMBL" id="MCGN01000007">
    <property type="protein sequence ID" value="ORY94499.1"/>
    <property type="molecule type" value="Genomic_DNA"/>
</dbReference>
<feature type="chain" id="PRO_5011820235" description="Carboxypeptidase" evidence="7">
    <location>
        <begin position="18"/>
        <end position="484"/>
    </location>
</feature>
<proteinExistence type="inferred from homology"/>
<dbReference type="PROSITE" id="PS00131">
    <property type="entry name" value="CARBOXYPEPT_SER_SER"/>
    <property type="match status" value="1"/>
</dbReference>
<dbReference type="PANTHER" id="PTHR11802:SF113">
    <property type="entry name" value="SERINE CARBOXYPEPTIDASE CTSA-4.1"/>
    <property type="match status" value="1"/>
</dbReference>
<keyword evidence="2 7" id="KW-0121">Carboxypeptidase</keyword>
<dbReference type="STRING" id="13706.A0A1X2H7F5"/>
<evidence type="ECO:0000256" key="2">
    <source>
        <dbReference type="ARBA" id="ARBA00022645"/>
    </source>
</evidence>
<comment type="similarity">
    <text evidence="1 7">Belongs to the peptidase S10 family.</text>
</comment>
<evidence type="ECO:0000256" key="6">
    <source>
        <dbReference type="ARBA" id="ARBA00023180"/>
    </source>
</evidence>
<dbReference type="Gene3D" id="3.40.50.1820">
    <property type="entry name" value="alpha/beta hydrolase"/>
    <property type="match status" value="1"/>
</dbReference>
<evidence type="ECO:0000256" key="7">
    <source>
        <dbReference type="RuleBase" id="RU361156"/>
    </source>
</evidence>
<reference evidence="8 9" key="1">
    <citation type="submission" date="2016-07" db="EMBL/GenBank/DDBJ databases">
        <title>Pervasive Adenine N6-methylation of Active Genes in Fungi.</title>
        <authorList>
            <consortium name="DOE Joint Genome Institute"/>
            <person name="Mondo S.J."/>
            <person name="Dannebaum R.O."/>
            <person name="Kuo R.C."/>
            <person name="Labutti K."/>
            <person name="Haridas S."/>
            <person name="Kuo A."/>
            <person name="Salamov A."/>
            <person name="Ahrendt S.R."/>
            <person name="Lipzen A."/>
            <person name="Sullivan W."/>
            <person name="Andreopoulos W.B."/>
            <person name="Clum A."/>
            <person name="Lindquist E."/>
            <person name="Daum C."/>
            <person name="Ramamoorthy G.K."/>
            <person name="Gryganskyi A."/>
            <person name="Culley D."/>
            <person name="Magnuson J.K."/>
            <person name="James T.Y."/>
            <person name="O'Malley M.A."/>
            <person name="Stajich J.E."/>
            <person name="Spatafora J.W."/>
            <person name="Visel A."/>
            <person name="Grigoriev I.V."/>
        </authorList>
    </citation>
    <scope>NUCLEOTIDE SEQUENCE [LARGE SCALE GENOMIC DNA]</scope>
    <source>
        <strain evidence="8 9">NRRL 2496</strain>
    </source>
</reference>
<keyword evidence="5 7" id="KW-0378">Hydrolase</keyword>
<feature type="signal peptide" evidence="7">
    <location>
        <begin position="1"/>
        <end position="17"/>
    </location>
</feature>
<name>A0A1X2H7F5_SYNRA</name>
<dbReference type="InterPro" id="IPR018202">
    <property type="entry name" value="Ser_caboxypep_ser_AS"/>
</dbReference>
<evidence type="ECO:0000256" key="3">
    <source>
        <dbReference type="ARBA" id="ARBA00022670"/>
    </source>
</evidence>
<dbReference type="Gene3D" id="1.10.287.410">
    <property type="match status" value="1"/>
</dbReference>
<keyword evidence="9" id="KW-1185">Reference proteome</keyword>
<dbReference type="InterPro" id="IPR033124">
    <property type="entry name" value="Ser_caboxypep_his_AS"/>
</dbReference>
<evidence type="ECO:0000256" key="1">
    <source>
        <dbReference type="ARBA" id="ARBA00009431"/>
    </source>
</evidence>
<protein>
    <recommendedName>
        <fullName evidence="7">Carboxypeptidase</fullName>
        <ecNumber evidence="7">3.4.16.-</ecNumber>
    </recommendedName>
</protein>
<dbReference type="PANTHER" id="PTHR11802">
    <property type="entry name" value="SERINE PROTEASE FAMILY S10 SERINE CARBOXYPEPTIDASE"/>
    <property type="match status" value="1"/>
</dbReference>
<dbReference type="InParanoid" id="A0A1X2H7F5"/>
<accession>A0A1X2H7F5</accession>
<dbReference type="Pfam" id="PF00450">
    <property type="entry name" value="Peptidase_S10"/>
    <property type="match status" value="1"/>
</dbReference>
<keyword evidence="3 7" id="KW-0645">Protease</keyword>
<dbReference type="InterPro" id="IPR029058">
    <property type="entry name" value="AB_hydrolase_fold"/>
</dbReference>
<dbReference type="AlphaFoldDB" id="A0A1X2H7F5"/>
<evidence type="ECO:0000256" key="4">
    <source>
        <dbReference type="ARBA" id="ARBA00022729"/>
    </source>
</evidence>